<dbReference type="EMBL" id="OC858012">
    <property type="protein sequence ID" value="CAD7625925.1"/>
    <property type="molecule type" value="Genomic_DNA"/>
</dbReference>
<dbReference type="Gene3D" id="1.10.510.10">
    <property type="entry name" value="Transferase(Phosphotransferase) domain 1"/>
    <property type="match status" value="1"/>
</dbReference>
<evidence type="ECO:0000256" key="1">
    <source>
        <dbReference type="ARBA" id="ARBA00022679"/>
    </source>
</evidence>
<dbReference type="GO" id="GO:0004672">
    <property type="term" value="F:protein kinase activity"/>
    <property type="evidence" value="ECO:0007669"/>
    <property type="project" value="InterPro"/>
</dbReference>
<evidence type="ECO:0000256" key="3">
    <source>
        <dbReference type="ARBA" id="ARBA00022777"/>
    </source>
</evidence>
<dbReference type="GO" id="GO:0005737">
    <property type="term" value="C:cytoplasm"/>
    <property type="evidence" value="ECO:0007669"/>
    <property type="project" value="TreeGrafter"/>
</dbReference>
<dbReference type="GO" id="GO:0005524">
    <property type="term" value="F:ATP binding"/>
    <property type="evidence" value="ECO:0007669"/>
    <property type="project" value="UniProtKB-KW"/>
</dbReference>
<sequence length="544" mass="63355">MLKGPDFTKRPNCDQIRVRMRDWRLSVKEMVTIEKHFDTLKFEHAFFRNLLASKLDSRARECNYEWSIISAQSDDTLESKQSVNESTLTDYSESGATISDVSMSEGIHYQNNDYADRVYRFWPQIRTDFVVEFRSAWIEGHRLYIQTEFCDHNLKDIINDKNRLFSQPSDDDPSVVYVLALIDYFIAYELFEELTKSLNYLHTLDTPIIHRNLKPENILIMNNVTNNGQQFVKICNFGYAAFHSYSGQSHTRAKGDKNYMAPEVVRSKHYDLKSDIFSLGLICSELFGVNAYGFERTIIEKHLGVKDKYRCLHEPIQEMLTEPLYDQRPTCAELLVQMIGWRLSADELLKIEAMYNTINWFPNSDQISIFFRNFLAAKLRDRIDESAYEQPTDDVVVASIDRPFYNMTFTDYTDLKATDGDIIQIVGIGRNSLTIWAVYMGGGNIAYVCLDTKRLLYQSLESVCRKDSKGCRVNNLDELSESRQLSVRTPDSILVEAFRALKKYNFNIPTDNRKHNLRIHFVTKCRFGRQYCEQCIGKEMVDII</sequence>
<dbReference type="Proteomes" id="UP000759131">
    <property type="component" value="Unassembled WGS sequence"/>
</dbReference>
<evidence type="ECO:0000259" key="5">
    <source>
        <dbReference type="PROSITE" id="PS50011"/>
    </source>
</evidence>
<evidence type="ECO:0000313" key="6">
    <source>
        <dbReference type="EMBL" id="CAD7625925.1"/>
    </source>
</evidence>
<dbReference type="InterPro" id="IPR050339">
    <property type="entry name" value="CC_SR_Kinase"/>
</dbReference>
<dbReference type="InterPro" id="IPR011009">
    <property type="entry name" value="Kinase-like_dom_sf"/>
</dbReference>
<proteinExistence type="predicted"/>
<dbReference type="InterPro" id="IPR000719">
    <property type="entry name" value="Prot_kinase_dom"/>
</dbReference>
<dbReference type="GO" id="GO:0005634">
    <property type="term" value="C:nucleus"/>
    <property type="evidence" value="ECO:0007669"/>
    <property type="project" value="TreeGrafter"/>
</dbReference>
<dbReference type="PANTHER" id="PTHR11042">
    <property type="entry name" value="EUKARYOTIC TRANSLATION INITIATION FACTOR 2-ALPHA KINASE EIF2-ALPHA KINASE -RELATED"/>
    <property type="match status" value="1"/>
</dbReference>
<name>A0A7R9KML3_9ACAR</name>
<dbReference type="AlphaFoldDB" id="A0A7R9KML3"/>
<keyword evidence="7" id="KW-1185">Reference proteome</keyword>
<keyword evidence="1" id="KW-0808">Transferase</keyword>
<organism evidence="6">
    <name type="scientific">Medioppia subpectinata</name>
    <dbReference type="NCBI Taxonomy" id="1979941"/>
    <lineage>
        <taxon>Eukaryota</taxon>
        <taxon>Metazoa</taxon>
        <taxon>Ecdysozoa</taxon>
        <taxon>Arthropoda</taxon>
        <taxon>Chelicerata</taxon>
        <taxon>Arachnida</taxon>
        <taxon>Acari</taxon>
        <taxon>Acariformes</taxon>
        <taxon>Sarcoptiformes</taxon>
        <taxon>Oribatida</taxon>
        <taxon>Brachypylina</taxon>
        <taxon>Oppioidea</taxon>
        <taxon>Oppiidae</taxon>
        <taxon>Medioppia</taxon>
    </lineage>
</organism>
<evidence type="ECO:0000256" key="2">
    <source>
        <dbReference type="ARBA" id="ARBA00022741"/>
    </source>
</evidence>
<gene>
    <name evidence="6" type="ORF">OSB1V03_LOCUS6358</name>
</gene>
<protein>
    <recommendedName>
        <fullName evidence="5">Protein kinase domain-containing protein</fullName>
    </recommendedName>
</protein>
<reference evidence="6" key="1">
    <citation type="submission" date="2020-11" db="EMBL/GenBank/DDBJ databases">
        <authorList>
            <person name="Tran Van P."/>
        </authorList>
    </citation>
    <scope>NUCLEOTIDE SEQUENCE</scope>
</reference>
<evidence type="ECO:0000256" key="4">
    <source>
        <dbReference type="ARBA" id="ARBA00022840"/>
    </source>
</evidence>
<dbReference type="SUPFAM" id="SSF56112">
    <property type="entry name" value="Protein kinase-like (PK-like)"/>
    <property type="match status" value="1"/>
</dbReference>
<keyword evidence="2" id="KW-0547">Nucleotide-binding</keyword>
<dbReference type="EMBL" id="CAJPIZ010003437">
    <property type="protein sequence ID" value="CAG2106355.1"/>
    <property type="molecule type" value="Genomic_DNA"/>
</dbReference>
<feature type="domain" description="Protein kinase" evidence="5">
    <location>
        <begin position="1"/>
        <end position="405"/>
    </location>
</feature>
<dbReference type="Pfam" id="PF00069">
    <property type="entry name" value="Pkinase"/>
    <property type="match status" value="1"/>
</dbReference>
<keyword evidence="3" id="KW-0418">Kinase</keyword>
<evidence type="ECO:0000313" key="7">
    <source>
        <dbReference type="Proteomes" id="UP000759131"/>
    </source>
</evidence>
<accession>A0A7R9KML3</accession>
<dbReference type="OrthoDB" id="20872at2759"/>
<keyword evidence="4" id="KW-0067">ATP-binding</keyword>
<dbReference type="PROSITE" id="PS50011">
    <property type="entry name" value="PROTEIN_KINASE_DOM"/>
    <property type="match status" value="1"/>
</dbReference>